<organism evidence="6 7">
    <name type="scientific">Acidisoma cellulosilyticum</name>
    <dbReference type="NCBI Taxonomy" id="2802395"/>
    <lineage>
        <taxon>Bacteria</taxon>
        <taxon>Pseudomonadati</taxon>
        <taxon>Pseudomonadota</taxon>
        <taxon>Alphaproteobacteria</taxon>
        <taxon>Acetobacterales</taxon>
        <taxon>Acidocellaceae</taxon>
        <taxon>Acidisoma</taxon>
    </lineage>
</organism>
<keyword evidence="4" id="KW-0804">Transcription</keyword>
<dbReference type="RefSeq" id="WP_227308775.1">
    <property type="nucleotide sequence ID" value="NZ_JAESVA010000006.1"/>
</dbReference>
<accession>A0A964E5L7</accession>
<dbReference type="Pfam" id="PF03466">
    <property type="entry name" value="LysR_substrate"/>
    <property type="match status" value="1"/>
</dbReference>
<comment type="caution">
    <text evidence="6">The sequence shown here is derived from an EMBL/GenBank/DDBJ whole genome shotgun (WGS) entry which is preliminary data.</text>
</comment>
<dbReference type="SUPFAM" id="SSF46785">
    <property type="entry name" value="Winged helix' DNA-binding domain"/>
    <property type="match status" value="1"/>
</dbReference>
<dbReference type="CDD" id="cd05466">
    <property type="entry name" value="PBP2_LTTR_substrate"/>
    <property type="match status" value="1"/>
</dbReference>
<keyword evidence="7" id="KW-1185">Reference proteome</keyword>
<dbReference type="EMBL" id="JAESVA010000006">
    <property type="protein sequence ID" value="MCB8882108.1"/>
    <property type="molecule type" value="Genomic_DNA"/>
</dbReference>
<dbReference type="PANTHER" id="PTHR30126:SF98">
    <property type="entry name" value="HTH-TYPE TRANSCRIPTIONAL ACTIVATOR BAUR"/>
    <property type="match status" value="1"/>
</dbReference>
<dbReference type="Gene3D" id="3.40.190.290">
    <property type="match status" value="1"/>
</dbReference>
<evidence type="ECO:0000313" key="7">
    <source>
        <dbReference type="Proteomes" id="UP000721844"/>
    </source>
</evidence>
<keyword evidence="2" id="KW-0805">Transcription regulation</keyword>
<evidence type="ECO:0000256" key="1">
    <source>
        <dbReference type="ARBA" id="ARBA00009437"/>
    </source>
</evidence>
<dbReference type="InterPro" id="IPR005119">
    <property type="entry name" value="LysR_subst-bd"/>
</dbReference>
<dbReference type="PROSITE" id="PS50931">
    <property type="entry name" value="HTH_LYSR"/>
    <property type="match status" value="1"/>
</dbReference>
<dbReference type="GO" id="GO:0000976">
    <property type="term" value="F:transcription cis-regulatory region binding"/>
    <property type="evidence" value="ECO:0007669"/>
    <property type="project" value="TreeGrafter"/>
</dbReference>
<dbReference type="PANTHER" id="PTHR30126">
    <property type="entry name" value="HTH-TYPE TRANSCRIPTIONAL REGULATOR"/>
    <property type="match status" value="1"/>
</dbReference>
<dbReference type="InterPro" id="IPR036388">
    <property type="entry name" value="WH-like_DNA-bd_sf"/>
</dbReference>
<feature type="domain" description="HTH lysR-type" evidence="5">
    <location>
        <begin position="12"/>
        <end position="69"/>
    </location>
</feature>
<comment type="similarity">
    <text evidence="1">Belongs to the LysR transcriptional regulatory family.</text>
</comment>
<proteinExistence type="inferred from homology"/>
<dbReference type="AlphaFoldDB" id="A0A964E5L7"/>
<evidence type="ECO:0000256" key="4">
    <source>
        <dbReference type="ARBA" id="ARBA00023163"/>
    </source>
</evidence>
<evidence type="ECO:0000256" key="3">
    <source>
        <dbReference type="ARBA" id="ARBA00023125"/>
    </source>
</evidence>
<dbReference type="InterPro" id="IPR000847">
    <property type="entry name" value="LysR_HTH_N"/>
</dbReference>
<evidence type="ECO:0000256" key="2">
    <source>
        <dbReference type="ARBA" id="ARBA00023015"/>
    </source>
</evidence>
<protein>
    <submittedName>
        <fullName evidence="6">LysR family transcriptional regulator</fullName>
    </submittedName>
</protein>
<dbReference type="InterPro" id="IPR036390">
    <property type="entry name" value="WH_DNA-bd_sf"/>
</dbReference>
<dbReference type="SUPFAM" id="SSF53850">
    <property type="entry name" value="Periplasmic binding protein-like II"/>
    <property type="match status" value="1"/>
</dbReference>
<dbReference type="Pfam" id="PF00126">
    <property type="entry name" value="HTH_1"/>
    <property type="match status" value="1"/>
</dbReference>
<dbReference type="Proteomes" id="UP000721844">
    <property type="component" value="Unassembled WGS sequence"/>
</dbReference>
<evidence type="ECO:0000259" key="5">
    <source>
        <dbReference type="PROSITE" id="PS50931"/>
    </source>
</evidence>
<dbReference type="Gene3D" id="1.10.10.10">
    <property type="entry name" value="Winged helix-like DNA-binding domain superfamily/Winged helix DNA-binding domain"/>
    <property type="match status" value="1"/>
</dbReference>
<keyword evidence="3" id="KW-0238">DNA-binding</keyword>
<sequence>MANHFQGQLGETDLRLLRVFHAVAEKGGFAAAEVSLGKTKSAVSADVSALETRLGVTLCARGRGGFALTIEGRQVLEAVEALFADLDNFRDRMNQARGRLSGTLTLHVTDNIVTYEKSPLLRVVGRFAALHPEVFIQLVSGAASEVEQAVMDGRATIGVSVLPRLVATLDATPLFQEVLHLYCGRDHPLFSTPASAITPEEIGRHRMVEVSAGATGPLWPIWREQLTFSARAGTIDARAILLLSGAFLGFLPPAYAETWTRQGLLRALAPERLHLSNMFHVLTRRGTPGGLIAETFKTLLIADYAKEESTAPIC</sequence>
<dbReference type="GO" id="GO:0003700">
    <property type="term" value="F:DNA-binding transcription factor activity"/>
    <property type="evidence" value="ECO:0007669"/>
    <property type="project" value="InterPro"/>
</dbReference>
<reference evidence="6 7" key="1">
    <citation type="journal article" date="2021" name="Microorganisms">
        <title>Acidisoma silvae sp. nov. and Acidisomacellulosilytica sp. nov., Two Acidophilic Bacteria Isolated from Decaying Wood, Hydrolyzing Cellulose and Producing Poly-3-hydroxybutyrate.</title>
        <authorList>
            <person name="Mieszkin S."/>
            <person name="Pouder E."/>
            <person name="Uroz S."/>
            <person name="Simon-Colin C."/>
            <person name="Alain K."/>
        </authorList>
    </citation>
    <scope>NUCLEOTIDE SEQUENCE [LARGE SCALE GENOMIC DNA]</scope>
    <source>
        <strain evidence="6 7">HW T5.17</strain>
    </source>
</reference>
<evidence type="ECO:0000313" key="6">
    <source>
        <dbReference type="EMBL" id="MCB8882108.1"/>
    </source>
</evidence>
<gene>
    <name evidence="6" type="ORF">ACELLULO517_17820</name>
</gene>
<name>A0A964E5L7_9PROT</name>